<protein>
    <submittedName>
        <fullName evidence="1">P-loop containing nucleoside triphosphate hydrolase protein</fullName>
    </submittedName>
</protein>
<feature type="non-terminal residue" evidence="1">
    <location>
        <position position="1"/>
    </location>
</feature>
<keyword evidence="1" id="KW-0378">Hydrolase</keyword>
<name>A0ACB8A9W7_9AGAM</name>
<gene>
    <name evidence="1" type="ORF">BJ138DRAFT_1195081</name>
</gene>
<reference evidence="1" key="1">
    <citation type="journal article" date="2021" name="New Phytol.">
        <title>Evolutionary innovations through gain and loss of genes in the ectomycorrhizal Boletales.</title>
        <authorList>
            <person name="Wu G."/>
            <person name="Miyauchi S."/>
            <person name="Morin E."/>
            <person name="Kuo A."/>
            <person name="Drula E."/>
            <person name="Varga T."/>
            <person name="Kohler A."/>
            <person name="Feng B."/>
            <person name="Cao Y."/>
            <person name="Lipzen A."/>
            <person name="Daum C."/>
            <person name="Hundley H."/>
            <person name="Pangilinan J."/>
            <person name="Johnson J."/>
            <person name="Barry K."/>
            <person name="LaButti K."/>
            <person name="Ng V."/>
            <person name="Ahrendt S."/>
            <person name="Min B."/>
            <person name="Choi I.G."/>
            <person name="Park H."/>
            <person name="Plett J.M."/>
            <person name="Magnuson J."/>
            <person name="Spatafora J.W."/>
            <person name="Nagy L.G."/>
            <person name="Henrissat B."/>
            <person name="Grigoriev I.V."/>
            <person name="Yang Z.L."/>
            <person name="Xu J."/>
            <person name="Martin F.M."/>
        </authorList>
    </citation>
    <scope>NUCLEOTIDE SEQUENCE</scope>
    <source>
        <strain evidence="1">ATCC 28755</strain>
    </source>
</reference>
<sequence length="187" mass="21124">GVGKTALVSQFCYSEFPLEEYEPTAFETVPPKHVMIGDTYYNVEVIDEFFTGEIDSTPSDSIIRWQREIIRRSEVFLILYSITSLSSFEKVTTIHQQIFADKDPALCPAIIVGTKFDCYEDREVTAEDGRNLAKTLGCDFIETSSKNDVNVENAFMIPLTALVNQSSATQQSQTKNKRKRRVACTII</sequence>
<dbReference type="Proteomes" id="UP000790377">
    <property type="component" value="Unassembled WGS sequence"/>
</dbReference>
<accession>A0ACB8A9W7</accession>
<proteinExistence type="predicted"/>
<evidence type="ECO:0000313" key="2">
    <source>
        <dbReference type="Proteomes" id="UP000790377"/>
    </source>
</evidence>
<dbReference type="EMBL" id="MU267736">
    <property type="protein sequence ID" value="KAH7909893.1"/>
    <property type="molecule type" value="Genomic_DNA"/>
</dbReference>
<organism evidence="1 2">
    <name type="scientific">Hygrophoropsis aurantiaca</name>
    <dbReference type="NCBI Taxonomy" id="72124"/>
    <lineage>
        <taxon>Eukaryota</taxon>
        <taxon>Fungi</taxon>
        <taxon>Dikarya</taxon>
        <taxon>Basidiomycota</taxon>
        <taxon>Agaricomycotina</taxon>
        <taxon>Agaricomycetes</taxon>
        <taxon>Agaricomycetidae</taxon>
        <taxon>Boletales</taxon>
        <taxon>Coniophorineae</taxon>
        <taxon>Hygrophoropsidaceae</taxon>
        <taxon>Hygrophoropsis</taxon>
    </lineage>
</organism>
<keyword evidence="2" id="KW-1185">Reference proteome</keyword>
<evidence type="ECO:0000313" key="1">
    <source>
        <dbReference type="EMBL" id="KAH7909893.1"/>
    </source>
</evidence>
<comment type="caution">
    <text evidence="1">The sequence shown here is derived from an EMBL/GenBank/DDBJ whole genome shotgun (WGS) entry which is preliminary data.</text>
</comment>